<evidence type="ECO:0000313" key="2">
    <source>
        <dbReference type="EMBL" id="NUB20088.1"/>
    </source>
</evidence>
<accession>A0ABX2KWS4</accession>
<proteinExistence type="predicted"/>
<dbReference type="EMBL" id="WHOR01000080">
    <property type="protein sequence ID" value="NUB20088.1"/>
    <property type="molecule type" value="Genomic_DNA"/>
</dbReference>
<protein>
    <submittedName>
        <fullName evidence="2">Uncharacterized protein</fullName>
    </submittedName>
</protein>
<dbReference type="Proteomes" id="UP000639419">
    <property type="component" value="Unassembled WGS sequence"/>
</dbReference>
<reference evidence="2 3" key="1">
    <citation type="submission" date="2019-10" db="EMBL/GenBank/DDBJ databases">
        <title>Genome sequence of Azospirillum formosense CC-Nfb-7.</title>
        <authorList>
            <person name="Ambrosini A."/>
            <person name="Sant'Anna F.H."/>
            <person name="Cassan F.D."/>
            <person name="Souza E.M."/>
            <person name="Passaglia L.M.P."/>
        </authorList>
    </citation>
    <scope>NUCLEOTIDE SEQUENCE [LARGE SCALE GENOMIC DNA]</scope>
    <source>
        <strain evidence="2 3">CC-NFb-7</strain>
    </source>
</reference>
<sequence length="80" mass="8953">MATFSLGPRRCGARASCGSDAGLDGSARWGQRRQQALRIRQHRPVTVPVRSAEEEGRVIMVIPVTPVRVPRPVSWRFSVW</sequence>
<feature type="region of interest" description="Disordered" evidence="1">
    <location>
        <begin position="1"/>
        <end position="25"/>
    </location>
</feature>
<keyword evidence="3" id="KW-1185">Reference proteome</keyword>
<name>A0ABX2KWS4_9PROT</name>
<comment type="caution">
    <text evidence="2">The sequence shown here is derived from an EMBL/GenBank/DDBJ whole genome shotgun (WGS) entry which is preliminary data.</text>
</comment>
<evidence type="ECO:0000256" key="1">
    <source>
        <dbReference type="SAM" id="MobiDB-lite"/>
    </source>
</evidence>
<evidence type="ECO:0000313" key="3">
    <source>
        <dbReference type="Proteomes" id="UP000639419"/>
    </source>
</evidence>
<organism evidence="2 3">
    <name type="scientific">Azospirillum formosense</name>
    <dbReference type="NCBI Taxonomy" id="861533"/>
    <lineage>
        <taxon>Bacteria</taxon>
        <taxon>Pseudomonadati</taxon>
        <taxon>Pseudomonadota</taxon>
        <taxon>Alphaproteobacteria</taxon>
        <taxon>Rhodospirillales</taxon>
        <taxon>Azospirillaceae</taxon>
        <taxon>Azospirillum</taxon>
    </lineage>
</organism>
<gene>
    <name evidence="2" type="ORF">GBZ26_12805</name>
</gene>